<evidence type="ECO:0008006" key="3">
    <source>
        <dbReference type="Google" id="ProtNLM"/>
    </source>
</evidence>
<sequence>MFATSLALIPKVQTPTTVADFRPISCCNVLYKAITKIIDQRLCPLLDRLLSFADDLLMFSIADETLVGLFKQGLHIFASLPGLCSNPENRVIRHIEKMMRIFLWKGTSDTCYAKVTRTHVCLPLEEGEQGVYDLQALNYALMSEHLCSIISRDLSSISVTWIHQYWLQEKSI</sequence>
<evidence type="ECO:0000313" key="2">
    <source>
        <dbReference type="Proteomes" id="UP001289374"/>
    </source>
</evidence>
<name>A0AAE1T5G2_9LAMI</name>
<protein>
    <recommendedName>
        <fullName evidence="3">Reverse transcriptase domain-containing protein</fullName>
    </recommendedName>
</protein>
<accession>A0AAE1T5G2</accession>
<comment type="caution">
    <text evidence="1">The sequence shown here is derived from an EMBL/GenBank/DDBJ whole genome shotgun (WGS) entry which is preliminary data.</text>
</comment>
<dbReference type="EMBL" id="JACGWL010000746">
    <property type="protein sequence ID" value="KAK4382200.1"/>
    <property type="molecule type" value="Genomic_DNA"/>
</dbReference>
<keyword evidence="2" id="KW-1185">Reference proteome</keyword>
<proteinExistence type="predicted"/>
<organism evidence="1 2">
    <name type="scientific">Sesamum angolense</name>
    <dbReference type="NCBI Taxonomy" id="2727404"/>
    <lineage>
        <taxon>Eukaryota</taxon>
        <taxon>Viridiplantae</taxon>
        <taxon>Streptophyta</taxon>
        <taxon>Embryophyta</taxon>
        <taxon>Tracheophyta</taxon>
        <taxon>Spermatophyta</taxon>
        <taxon>Magnoliopsida</taxon>
        <taxon>eudicotyledons</taxon>
        <taxon>Gunneridae</taxon>
        <taxon>Pentapetalae</taxon>
        <taxon>asterids</taxon>
        <taxon>lamiids</taxon>
        <taxon>Lamiales</taxon>
        <taxon>Pedaliaceae</taxon>
        <taxon>Sesamum</taxon>
    </lineage>
</organism>
<gene>
    <name evidence="1" type="ORF">Sango_2895500</name>
</gene>
<reference evidence="1" key="1">
    <citation type="submission" date="2020-06" db="EMBL/GenBank/DDBJ databases">
        <authorList>
            <person name="Li T."/>
            <person name="Hu X."/>
            <person name="Zhang T."/>
            <person name="Song X."/>
            <person name="Zhang H."/>
            <person name="Dai N."/>
            <person name="Sheng W."/>
            <person name="Hou X."/>
            <person name="Wei L."/>
        </authorList>
    </citation>
    <scope>NUCLEOTIDE SEQUENCE</scope>
    <source>
        <strain evidence="1">K16</strain>
        <tissue evidence="1">Leaf</tissue>
    </source>
</reference>
<dbReference type="Proteomes" id="UP001289374">
    <property type="component" value="Unassembled WGS sequence"/>
</dbReference>
<dbReference type="AlphaFoldDB" id="A0AAE1T5G2"/>
<reference evidence="1" key="2">
    <citation type="journal article" date="2024" name="Plant">
        <title>Genomic evolution and insights into agronomic trait innovations of Sesamum species.</title>
        <authorList>
            <person name="Miao H."/>
            <person name="Wang L."/>
            <person name="Qu L."/>
            <person name="Liu H."/>
            <person name="Sun Y."/>
            <person name="Le M."/>
            <person name="Wang Q."/>
            <person name="Wei S."/>
            <person name="Zheng Y."/>
            <person name="Lin W."/>
            <person name="Duan Y."/>
            <person name="Cao H."/>
            <person name="Xiong S."/>
            <person name="Wang X."/>
            <person name="Wei L."/>
            <person name="Li C."/>
            <person name="Ma Q."/>
            <person name="Ju M."/>
            <person name="Zhao R."/>
            <person name="Li G."/>
            <person name="Mu C."/>
            <person name="Tian Q."/>
            <person name="Mei H."/>
            <person name="Zhang T."/>
            <person name="Gao T."/>
            <person name="Zhang H."/>
        </authorList>
    </citation>
    <scope>NUCLEOTIDE SEQUENCE</scope>
    <source>
        <strain evidence="1">K16</strain>
    </source>
</reference>
<evidence type="ECO:0000313" key="1">
    <source>
        <dbReference type="EMBL" id="KAK4382200.1"/>
    </source>
</evidence>